<feature type="chain" id="PRO_5012632903" description="SMP-30/Gluconolactonase/LRE-like region domain-containing protein" evidence="1">
    <location>
        <begin position="16"/>
        <end position="292"/>
    </location>
</feature>
<dbReference type="InterPro" id="IPR052998">
    <property type="entry name" value="Hetero-Diels-Alderase-like"/>
</dbReference>
<dbReference type="Proteomes" id="UP000008066">
    <property type="component" value="Unassembled WGS sequence"/>
</dbReference>
<gene>
    <name evidence="2" type="ORF">CTHT_0072340</name>
</gene>
<evidence type="ECO:0000313" key="3">
    <source>
        <dbReference type="Proteomes" id="UP000008066"/>
    </source>
</evidence>
<dbReference type="Gene3D" id="2.120.10.30">
    <property type="entry name" value="TolB, C-terminal domain"/>
    <property type="match status" value="1"/>
</dbReference>
<feature type="signal peptide" evidence="1">
    <location>
        <begin position="1"/>
        <end position="15"/>
    </location>
</feature>
<dbReference type="OrthoDB" id="5233393at2759"/>
<dbReference type="OMA" id="AWIAMNG"/>
<evidence type="ECO:0000256" key="1">
    <source>
        <dbReference type="SAM" id="SignalP"/>
    </source>
</evidence>
<dbReference type="RefSeq" id="XP_006697494.1">
    <property type="nucleotide sequence ID" value="XM_006697431.1"/>
</dbReference>
<dbReference type="eggNOG" id="ENOG502S00D">
    <property type="taxonomic scope" value="Eukaryota"/>
</dbReference>
<dbReference type="InterPro" id="IPR011042">
    <property type="entry name" value="6-blade_b-propeller_TolB-like"/>
</dbReference>
<dbReference type="AlphaFoldDB" id="G0SFW1"/>
<dbReference type="GeneID" id="18261272"/>
<accession>G0SFW1</accession>
<keyword evidence="3" id="KW-1185">Reference proteome</keyword>
<dbReference type="PANTHER" id="PTHR42060">
    <property type="entry name" value="NHL REPEAT-CONTAINING PROTEIN-RELATED"/>
    <property type="match status" value="1"/>
</dbReference>
<evidence type="ECO:0008006" key="4">
    <source>
        <dbReference type="Google" id="ProtNLM"/>
    </source>
</evidence>
<evidence type="ECO:0000313" key="2">
    <source>
        <dbReference type="EMBL" id="EGS17876.1"/>
    </source>
</evidence>
<keyword evidence="1" id="KW-0732">Signal</keyword>
<proteinExistence type="predicted"/>
<organism evidence="3">
    <name type="scientific">Chaetomium thermophilum (strain DSM 1495 / CBS 144.50 / IMI 039719)</name>
    <name type="common">Thermochaetoides thermophila</name>
    <dbReference type="NCBI Taxonomy" id="759272"/>
    <lineage>
        <taxon>Eukaryota</taxon>
        <taxon>Fungi</taxon>
        <taxon>Dikarya</taxon>
        <taxon>Ascomycota</taxon>
        <taxon>Pezizomycotina</taxon>
        <taxon>Sordariomycetes</taxon>
        <taxon>Sordariomycetidae</taxon>
        <taxon>Sordariales</taxon>
        <taxon>Chaetomiaceae</taxon>
        <taxon>Thermochaetoides</taxon>
    </lineage>
</organism>
<reference evidence="2 3" key="1">
    <citation type="journal article" date="2011" name="Cell">
        <title>Insight into structure and assembly of the nuclear pore complex by utilizing the genome of a eukaryotic thermophile.</title>
        <authorList>
            <person name="Amlacher S."/>
            <person name="Sarges P."/>
            <person name="Flemming D."/>
            <person name="van Noort V."/>
            <person name="Kunze R."/>
            <person name="Devos D.P."/>
            <person name="Arumugam M."/>
            <person name="Bork P."/>
            <person name="Hurt E."/>
        </authorList>
    </citation>
    <scope>NUCLEOTIDE SEQUENCE [LARGE SCALE GENOMIC DNA]</scope>
    <source>
        <strain evidence="3">DSM 1495 / CBS 144.50 / IMI 039719</strain>
    </source>
</reference>
<dbReference type="SUPFAM" id="SSF63829">
    <property type="entry name" value="Calcium-dependent phosphotriesterase"/>
    <property type="match status" value="1"/>
</dbReference>
<dbReference type="KEGG" id="cthr:CTHT_0072340"/>
<sequence length="292" mass="30607">MRLTILLLTAPLVQGACLTPRQSAATQIVSLSSLENLAIRSNGQILATNMNSAQLYSVDPVSKTYTAALTVSGASPGLSGIGEVTPDVFAVIGGTKQVYKVDFTVNPPTSSLIATIQEANNLNGLAVFDNSSVLLADAGRGVVYKLNVANARYEQVLSDPTMTPTGGIPFGIDGIKYDAKTSTVWYTNIFRNSLHSLPVEPTTAKATGVVKTWWTNLMGDDLCLSGDTGKVYVTTNMGGNSLVELDPSVGEESRKTIGSVQGSTACAFGRREGDTGTVYVTGAQGLFAVQVK</sequence>
<dbReference type="EMBL" id="GL988047">
    <property type="protein sequence ID" value="EGS17876.1"/>
    <property type="molecule type" value="Genomic_DNA"/>
</dbReference>
<protein>
    <recommendedName>
        <fullName evidence="4">SMP-30/Gluconolactonase/LRE-like region domain-containing protein</fullName>
    </recommendedName>
</protein>
<dbReference type="PANTHER" id="PTHR42060:SF1">
    <property type="entry name" value="NHL REPEAT-CONTAINING PROTEIN"/>
    <property type="match status" value="1"/>
</dbReference>
<name>G0SFW1_CHATD</name>
<dbReference type="HOGENOM" id="CLU_052989_2_0_1"/>